<gene>
    <name evidence="1" type="ORF">OBBRIDRAFT_891198</name>
</gene>
<proteinExistence type="predicted"/>
<name>A0A8E2ANC7_9APHY</name>
<accession>A0A8E2ANC7</accession>
<organism evidence="1 2">
    <name type="scientific">Obba rivulosa</name>
    <dbReference type="NCBI Taxonomy" id="1052685"/>
    <lineage>
        <taxon>Eukaryota</taxon>
        <taxon>Fungi</taxon>
        <taxon>Dikarya</taxon>
        <taxon>Basidiomycota</taxon>
        <taxon>Agaricomycotina</taxon>
        <taxon>Agaricomycetes</taxon>
        <taxon>Polyporales</taxon>
        <taxon>Gelatoporiaceae</taxon>
        <taxon>Obba</taxon>
    </lineage>
</organism>
<dbReference type="OrthoDB" id="10642685at2759"/>
<evidence type="ECO:0000313" key="2">
    <source>
        <dbReference type="Proteomes" id="UP000250043"/>
    </source>
</evidence>
<evidence type="ECO:0000313" key="1">
    <source>
        <dbReference type="EMBL" id="OCH85400.1"/>
    </source>
</evidence>
<protein>
    <submittedName>
        <fullName evidence="1">Uncharacterized protein</fullName>
    </submittedName>
</protein>
<dbReference type="EMBL" id="KV722586">
    <property type="protein sequence ID" value="OCH85400.1"/>
    <property type="molecule type" value="Genomic_DNA"/>
</dbReference>
<reference evidence="1 2" key="1">
    <citation type="submission" date="2016-07" db="EMBL/GenBank/DDBJ databases">
        <title>Draft genome of the white-rot fungus Obba rivulosa 3A-2.</title>
        <authorList>
            <consortium name="DOE Joint Genome Institute"/>
            <person name="Miettinen O."/>
            <person name="Riley R."/>
            <person name="Acob R."/>
            <person name="Barry K."/>
            <person name="Cullen D."/>
            <person name="De Vries R."/>
            <person name="Hainaut M."/>
            <person name="Hatakka A."/>
            <person name="Henrissat B."/>
            <person name="Hilden K."/>
            <person name="Kuo R."/>
            <person name="Labutti K."/>
            <person name="Lipzen A."/>
            <person name="Makela M.R."/>
            <person name="Sandor L."/>
            <person name="Spatafora J.W."/>
            <person name="Grigoriev I.V."/>
            <person name="Hibbett D.S."/>
        </authorList>
    </citation>
    <scope>NUCLEOTIDE SEQUENCE [LARGE SCALE GENOMIC DNA]</scope>
    <source>
        <strain evidence="1 2">3A-2</strain>
    </source>
</reference>
<dbReference type="AlphaFoldDB" id="A0A8E2ANC7"/>
<dbReference type="Proteomes" id="UP000250043">
    <property type="component" value="Unassembled WGS sequence"/>
</dbReference>
<sequence length="155" mass="18337">MREWTYFYYGYCFCASRVRDVAVETLRLPEDTLAPDAACIILRHLRYWCNLNRHPWMFKTVVYDTDEEIRSKYANFASDVFDKEDHQAITVLVLYVPVVGESPPSQHPVIDHKLKDFCEPRLGPARWWKKSHTTDLQDMTGDIPLSDIVPERYYM</sequence>
<keyword evidence="2" id="KW-1185">Reference proteome</keyword>